<dbReference type="Pfam" id="PF00550">
    <property type="entry name" value="PP-binding"/>
    <property type="match status" value="5"/>
</dbReference>
<dbReference type="InterPro" id="IPR025110">
    <property type="entry name" value="AMP-bd_C"/>
</dbReference>
<dbReference type="PROSITE" id="PS50075">
    <property type="entry name" value="CARRIER"/>
    <property type="match status" value="5"/>
</dbReference>
<dbReference type="SMART" id="SM00823">
    <property type="entry name" value="PKS_PP"/>
    <property type="match status" value="5"/>
</dbReference>
<dbReference type="FunFam" id="3.30.559.10:FF:000038">
    <property type="entry name" value="Nonribosomal siderophore peptide synthase SidC"/>
    <property type="match status" value="1"/>
</dbReference>
<dbReference type="SMART" id="SM01294">
    <property type="entry name" value="PKS_PP_betabranch"/>
    <property type="match status" value="1"/>
</dbReference>
<evidence type="ECO:0000313" key="13">
    <source>
        <dbReference type="Proteomes" id="UP000286921"/>
    </source>
</evidence>
<evidence type="ECO:0000256" key="6">
    <source>
        <dbReference type="ARBA" id="ARBA00023026"/>
    </source>
</evidence>
<dbReference type="InterPro" id="IPR020806">
    <property type="entry name" value="PKS_PP-bd"/>
</dbReference>
<reference evidence="12 13" key="1">
    <citation type="submission" date="2016-09" db="EMBL/GenBank/DDBJ databases">
        <title>Aspergillus awamori IFM 58123T.</title>
        <authorList>
            <person name="Kusuya Y."/>
            <person name="Shimizu M."/>
            <person name="Takahashi H."/>
            <person name="Yaguchi T."/>
        </authorList>
    </citation>
    <scope>NUCLEOTIDE SEQUENCE [LARGE SCALE GENOMIC DNA]</scope>
    <source>
        <strain evidence="12 13">IFM 58123</strain>
    </source>
</reference>
<evidence type="ECO:0000256" key="3">
    <source>
        <dbReference type="ARBA" id="ARBA00022553"/>
    </source>
</evidence>
<dbReference type="GO" id="GO:0043041">
    <property type="term" value="P:amino acid activation for nonribosomal peptide biosynthetic process"/>
    <property type="evidence" value="ECO:0007669"/>
    <property type="project" value="TreeGrafter"/>
</dbReference>
<dbReference type="CDD" id="cd19542">
    <property type="entry name" value="CT_NRPS-like"/>
    <property type="match status" value="3"/>
</dbReference>
<dbReference type="InterPro" id="IPR036736">
    <property type="entry name" value="ACP-like_sf"/>
</dbReference>
<keyword evidence="6" id="KW-0843">Virulence</keyword>
<dbReference type="Gene3D" id="3.30.300.30">
    <property type="match status" value="3"/>
</dbReference>
<feature type="domain" description="Carrier" evidence="11">
    <location>
        <begin position="3709"/>
        <end position="3782"/>
    </location>
</feature>
<dbReference type="Gene3D" id="3.30.559.30">
    <property type="entry name" value="Nonribosomal peptide synthetase, condensation domain"/>
    <property type="match status" value="5"/>
</dbReference>
<gene>
    <name evidence="12" type="ORF">AAWM_06026</name>
</gene>
<dbReference type="Pfam" id="PF00668">
    <property type="entry name" value="Condensation"/>
    <property type="match status" value="5"/>
</dbReference>
<dbReference type="InterPro" id="IPR023213">
    <property type="entry name" value="CAT-like_dom_sf"/>
</dbReference>
<dbReference type="InterPro" id="IPR020845">
    <property type="entry name" value="AMP-binding_CS"/>
</dbReference>
<keyword evidence="2" id="KW-0596">Phosphopantetheine</keyword>
<feature type="domain" description="Carrier" evidence="11">
    <location>
        <begin position="3161"/>
        <end position="3237"/>
    </location>
</feature>
<dbReference type="InterPro" id="IPR006162">
    <property type="entry name" value="Ppantetheine_attach_site"/>
</dbReference>
<name>A0A401KV75_ASPAW</name>
<dbReference type="EMBL" id="BDHI01000014">
    <property type="protein sequence ID" value="GCB23141.1"/>
    <property type="molecule type" value="Genomic_DNA"/>
</dbReference>
<dbReference type="SUPFAM" id="SSF52777">
    <property type="entry name" value="CoA-dependent acyltransferases"/>
    <property type="match status" value="10"/>
</dbReference>
<evidence type="ECO:0000256" key="7">
    <source>
        <dbReference type="ARBA" id="ARBA00029454"/>
    </source>
</evidence>
<organism evidence="12 13">
    <name type="scientific">Aspergillus awamori</name>
    <name type="common">Black koji mold</name>
    <dbReference type="NCBI Taxonomy" id="105351"/>
    <lineage>
        <taxon>Eukaryota</taxon>
        <taxon>Fungi</taxon>
        <taxon>Dikarya</taxon>
        <taxon>Ascomycota</taxon>
        <taxon>Pezizomycotina</taxon>
        <taxon>Eurotiomycetes</taxon>
        <taxon>Eurotiomycetidae</taxon>
        <taxon>Eurotiales</taxon>
        <taxon>Aspergillaceae</taxon>
        <taxon>Aspergillus</taxon>
    </lineage>
</organism>
<dbReference type="SUPFAM" id="SSF56801">
    <property type="entry name" value="Acetyl-CoA synthetase-like"/>
    <property type="match status" value="3"/>
</dbReference>
<dbReference type="InterPro" id="IPR009081">
    <property type="entry name" value="PP-bd_ACP"/>
</dbReference>
<comment type="pathway">
    <text evidence="1">Siderophore biosynthesis.</text>
</comment>
<keyword evidence="5" id="KW-0677">Repeat</keyword>
<dbReference type="InterPro" id="IPR042099">
    <property type="entry name" value="ANL_N_sf"/>
</dbReference>
<keyword evidence="13" id="KW-1185">Reference proteome</keyword>
<proteinExistence type="inferred from homology"/>
<feature type="domain" description="Carrier" evidence="11">
    <location>
        <begin position="917"/>
        <end position="994"/>
    </location>
</feature>
<dbReference type="FunFam" id="3.30.300.30:FF:000015">
    <property type="entry name" value="Nonribosomal peptide synthase SidD"/>
    <property type="match status" value="2"/>
</dbReference>
<comment type="caution">
    <text evidence="12">The sequence shown here is derived from an EMBL/GenBank/DDBJ whole genome shotgun (WGS) entry which is preliminary data.</text>
</comment>
<feature type="domain" description="Carrier" evidence="11">
    <location>
        <begin position="4269"/>
        <end position="4342"/>
    </location>
</feature>
<evidence type="ECO:0000256" key="8">
    <source>
        <dbReference type="ARBA" id="ARBA00067294"/>
    </source>
</evidence>
<dbReference type="FunFam" id="3.30.559.30:FF:000014">
    <property type="entry name" value="Nonribosomal siderophore peptide synthase SidC"/>
    <property type="match status" value="1"/>
</dbReference>
<evidence type="ECO:0000259" key="11">
    <source>
        <dbReference type="PROSITE" id="PS50075"/>
    </source>
</evidence>
<feature type="compositionally biased region" description="Basic and acidic residues" evidence="10">
    <location>
        <begin position="11"/>
        <end position="20"/>
    </location>
</feature>
<dbReference type="Gene3D" id="3.30.559.10">
    <property type="entry name" value="Chloramphenicol acetyltransferase-like domain"/>
    <property type="match status" value="5"/>
</dbReference>
<dbReference type="FunFam" id="3.30.559.30:FF:000015">
    <property type="entry name" value="Nonribosomal siderophore peptide synthase SidC"/>
    <property type="match status" value="1"/>
</dbReference>
<dbReference type="FunFam" id="3.30.300.30:FF:000033">
    <property type="entry name" value="Nonribosomal siderophore peptide synthase SidC"/>
    <property type="match status" value="1"/>
</dbReference>
<dbReference type="NCBIfam" id="NF003417">
    <property type="entry name" value="PRK04813.1"/>
    <property type="match status" value="3"/>
</dbReference>
<evidence type="ECO:0000256" key="9">
    <source>
        <dbReference type="ARBA" id="ARBA00078302"/>
    </source>
</evidence>
<dbReference type="Proteomes" id="UP000286921">
    <property type="component" value="Unassembled WGS sequence"/>
</dbReference>
<feature type="domain" description="Carrier" evidence="11">
    <location>
        <begin position="2040"/>
        <end position="2116"/>
    </location>
</feature>
<dbReference type="InterPro" id="IPR000873">
    <property type="entry name" value="AMP-dep_synth/lig_dom"/>
</dbReference>
<evidence type="ECO:0000256" key="1">
    <source>
        <dbReference type="ARBA" id="ARBA00004924"/>
    </source>
</evidence>
<dbReference type="PANTHER" id="PTHR45527:SF2">
    <property type="entry name" value="FERRICROCIN SYNTHETASE (NONRIBOSOMAL PEPTIDE SIDEROPHORE SYNTHASE ) (EUROFUNG)"/>
    <property type="match status" value="1"/>
</dbReference>
<keyword evidence="3" id="KW-0597">Phosphoprotein</keyword>
<dbReference type="GO" id="GO:0005737">
    <property type="term" value="C:cytoplasm"/>
    <property type="evidence" value="ECO:0007669"/>
    <property type="project" value="TreeGrafter"/>
</dbReference>
<dbReference type="InterPro" id="IPR045851">
    <property type="entry name" value="AMP-bd_C_sf"/>
</dbReference>
<dbReference type="GO" id="GO:0010106">
    <property type="term" value="P:cellular response to iron ion starvation"/>
    <property type="evidence" value="ECO:0007669"/>
    <property type="project" value="UniProtKB-ARBA"/>
</dbReference>
<dbReference type="Pfam" id="PF00501">
    <property type="entry name" value="AMP-binding"/>
    <property type="match status" value="3"/>
</dbReference>
<evidence type="ECO:0000256" key="2">
    <source>
        <dbReference type="ARBA" id="ARBA00022450"/>
    </source>
</evidence>
<dbReference type="FunFam" id="3.40.50.12780:FF:000024">
    <property type="entry name" value="Nonribosomal siderophore peptide synthase SidC"/>
    <property type="match status" value="2"/>
</dbReference>
<dbReference type="STRING" id="105351.A0A401KV75"/>
<dbReference type="InterPro" id="IPR001242">
    <property type="entry name" value="Condensation_dom"/>
</dbReference>
<dbReference type="FunFam" id="3.30.559.10:FF:000055">
    <property type="entry name" value="Nonribosomal peptide synthetase sidC"/>
    <property type="match status" value="1"/>
</dbReference>
<dbReference type="Gene3D" id="1.10.1200.10">
    <property type="entry name" value="ACP-like"/>
    <property type="match status" value="5"/>
</dbReference>
<protein>
    <recommendedName>
        <fullName evidence="8">Nonribosomal peptide synthetase sidC</fullName>
    </recommendedName>
    <alternativeName>
        <fullName evidence="9">Siderophore peptide synthetase C</fullName>
    </alternativeName>
</protein>
<feature type="region of interest" description="Disordered" evidence="10">
    <location>
        <begin position="1"/>
        <end position="60"/>
    </location>
</feature>
<evidence type="ECO:0000256" key="4">
    <source>
        <dbReference type="ARBA" id="ARBA00022598"/>
    </source>
</evidence>
<accession>A0A401KV75</accession>
<dbReference type="SUPFAM" id="SSF47336">
    <property type="entry name" value="ACP-like"/>
    <property type="match status" value="5"/>
</dbReference>
<dbReference type="Pfam" id="PF13193">
    <property type="entry name" value="AMP-binding_C"/>
    <property type="match status" value="1"/>
</dbReference>
<comment type="similarity">
    <text evidence="7">Belongs to the NRP synthetase family.</text>
</comment>
<dbReference type="Gene3D" id="3.40.50.12780">
    <property type="entry name" value="N-terminal domain of ligase-like"/>
    <property type="match status" value="3"/>
</dbReference>
<dbReference type="FunFam" id="1.10.1200.10:FF:000018">
    <property type="entry name" value="Nonribosomal siderophore peptide synthase SidC"/>
    <property type="match status" value="1"/>
</dbReference>
<dbReference type="GO" id="GO:0016874">
    <property type="term" value="F:ligase activity"/>
    <property type="evidence" value="ECO:0007669"/>
    <property type="project" value="UniProtKB-KW"/>
</dbReference>
<sequence length="4822" mass="528344">MAGPAATPTERQIRRSDARVVFRAHRPSQDQAGIPPGHSPAHPNTAHDELAAPPSQVRDDPARDTLKAMTVTFPPTEGYECSSNFASKSSLPNLNGIHPTMAAPVVPVTRVPALDTLDQYVVRKAAADKAAISPSFELTCSSDYCDIANSLIEGYARFISRLTGLEDVAFFVSRQSSIASESDLLRGVVSASVLAAEEGQQPRCVFREDSEQHADEGEVQFSLDLGLYVGPENGEQQPLVGVRDSAFTTFIRPTTTKDTLEISFAYPTRLIPEPAVDQLLRILATQLADSTTFLTFDAPSPNPSVLNFPPLMIPPLRETDQVDFPESGHSKQYLLHVAFEGWARRKPDAIALDFVHSLPSATAAAEHSLLTYAALNQAATILAVHIRALLLAKNAADYGRIIPVYMPSCPELYITYLAVLKAGFAFSPIPQDAPVQRVRDVLEDIDCPIILGNTPEPVSGPWCDASAGSTIKQVWVDVAEASKWKSLRDGQSESSDHGEPLEQLDIEHDQTAYLLFTSGSTGKPKGVQISHLAAACSIEAHATEVPIPGEEIDDFRWFQFCAPTFDPSLAEIFVTLGCGATLCSADRSLTLTDLEATINEARATVMMATPSLAALLRPERLTTLQYLWCIGEKLNRTVIENFSAKHGTNGGITVSEPSRMLVNTYGPTEATIACTYLAPFGHSLRCSIIGQALGTCSMFVLDPNSREPRAVPAGLAGELAIGGPQLSKGYLNRPVETAKAFVDSGEFGRLYRTGDMARMVWDESGSQIIEFLGRITSDQVKISGRRLELGEIESVLETVRGANEVVAVVSKRDANVQGSEQIVACLVANGSSEAEREEIIREAHQNSEKHLSSYMCPSAYVFLDALPRSSAGKVDRKAVTARLQQGSGADIRLYPAPKLKPAATNGVHDDWNFLIDEDLLSIQQLIVGLIAEATDESVSAIKPGTDLYSLGIDSLGAMRLLQKLRDHSIEGLSVGDVLQSGTPKALVNAVAQQRQSNGIPQVNGSDETLQHSLSAFQDRNHTICAERLGMTPEKIQKVLPTTATQSGILTSFLRSSSDAAFATRSYIYHSVLPLEPGVDIDRIKAAWETVIASYDSFRTVFCWLDDDMAPFAQCILAPTAVSGTRWNTYHSTKQSSDENVLQQALQEAEESIELGTPPWRLSLVTSPASTRIILSMFHGIFDGGSLQLLLEDVSSVYSGNTPAQRVSLEHLVKHHFQADHAATAKFWGEHLESYSPVWFPSVTPYRTPPTKKTGCVEITARTSYDRLKRESKLIGSTPLSVLQAAWGSVLLAYTGTPAQDVVMGSVVSGRLDVDSEACVGPTFTTVPIRLSLSQIQQDSQKSWTNRSVARHLTTFNAQTLSHLQPRLGSLVTADGRLPYDTLIAYQDFNAGSSVSGLWSSVDHPAMANDFAVMIEIWPAANSSLTFRASFNDALLDRNSAEMMLWQMSDIVAYILEQPDESFQDAPSHTETGLKSSFNSKPSIAPEVLDGALLHSQFEEHAASHPEDPALIFKYDLDDESNPRNITWSYAGLNALADKLAEHLLQTGARVANSPIPICIEKSPALYVAILGILKAGGAWCPIDTLSPAQRRHDLIARTGSTILLVSSVDGEQPDGSIPIGVETIDVGKFTIDEPIYANGVVRGASRDRATPDGMAYLIWTSGTTGAPKGVPIKHSSAVSSMKSLQKDIPTDVAGGVRCLQFSQYTFDVSIQDIFYTWGVGGVLISASREIMLGSFSKLANTTNATHAHLTPAFSAGVSRKSCPTLQVITMIGEKLTQPVADDWGTDMRAFNTYGPAEVTVVSTIREFGNEHKHIKSANIGWPMDTVSVFVTNKQRLIMKNAIGELALGGPQLSPGYLNQEDVTKAKYVWNEEVGQMVYYTGDLVRMLADGSLEYINRVDDLVKLGGIRVELSEISFSLGECHPLVENIETLILNRPDRPNKVVVAFLSAPKATRTEDEQLLMIDKAALEIARAASEKAQSVLPDHMIPSVYLVVSHIPRTSSAKTDRRALEAAYAGVDIDSWEKEMNPEIKSSAADSQDQHTATITHRVVEMISTLANISQSIITKSSRLGSLGIDSIRAIRLASRLKEAGHQLSVVEVLNCVTVQDLVQLASSSTVVEKPTFETFDVRAFHDTWHTATVSKVPEGFITVRATTIQESLLSETMGTYNRYWSNHFFLLDSSVDAMRMKQAWLATSQKVEALRTGFIPVAEVDDGKSRSQGKLDFSILQIIYTLPDVDWEYINCSEQDLVEHRENRIEEIMTKHQKNYFKYPPWAVTVLDTGKRQLMILTLHHSIHDEPSLGLIMDDVRSAYAYKPPQRHQLSDALSIVLPGEKRSKETRSFWKTELKKFAELDAPVWPDLTGKRLQPGEVPKHILITEESPLTEPVGNLQSFAAQLGVSSIASVIRAAWAYVSLAYLGLPATVFAETLSDRVLHADLEDCIGPLISVVPIPFHPTGNTRELLTEQHRISVQSWKYRHIHAREVRKILERPRGEALYPAVFNFHVAKEEGANVTQPSIWRELEDEVGLHVEHPMAMNVFQHMDGSIVLEATADSSIMCRAQLSLFIRQIDGLISSMLASPDQPLASLINRFPSPLRSLSNQPAREEVVKSVRLSPTHWLEVYAKKHPEWTAVEVASEISSNGIVKEAMTFGTLNSEANRVAAYLASLGHKNRMIGVCIGRNLPSYPIIIGIFKSGNAYLPIEENLPEDRKAFLIKDSDCPIVFTETAFVSTFQSTPEGCRVITIDNPELLSSLATMSTEDQDYNSDPNDLAYLLFTSGSTGKPKGVMVTRGNLSSFIESISVFTGRYAPATYDLGGTGRYLAQASRAFDPHLLEMLFPWRHGMATVTAPRMMILDDLGITLSKWDITHASLVPSLLDQANIVPEQCPKLRFMTVGGEKISQKVLDTWAGTPHMALINAYGPTEVTIGCTFAPVGKDTNLRNIGPPLAACVSHVLVPGTLDYALRGQAGELCFSGDLVGRGYLNRPDATGFITGPNGEKMYRTGDLGRMMPDDSVEYLGRGDDQTKIRGQRLELGEVSEVLRSSSTVGVDVVTTVAKHPGLSRVQLISFIARSEARQRVKSGDVTFVMSDFATLGKELQDSCKRKLPGYMVPELILPITYIPLAPMSGKANIKELHGLFSSLPLPTVLQGNSSASKDGVAIERSLTADEEAVIKEVLDVVSADPSIVGPMTNIFEIGLDSLSAIGLTIKLRRIGYEVTVAMVMSNPIIEQLARLPRGSSDAESAVSQTRQAFQNIESQYRQQPSPGVNPSDVDTVRPCLPLQEGLVARSINSESDQLYVNHIALKLEACVDSERLKSAWQAVSNDTEILRTSFAPLDKQMVQVVYTVDSHQFPWKEEEYESLNEAIEHNKAQQKQISEDIIANISTVPPVRFLIAKSSGTKEPLALFINIHHALYDGESFTMLMEDVAARYADQPILQRGSPAAFVEYVYSQDSEKAKQHWVRYLEGCHPTTFRTDFNAMEPPVVVHRSLGVKLSELEHRSAALQTTVPSLVQAIFALLLADTVGVSDVTYGLVLSGRAVSVPGASSVLLPCITTVPGRLNTASLSTVDDVVADVQKSTVGSLDFQHTPLRHIQRWINAEAPLFDCLFSYIRTAAPPEHRLWQELESNMPAEYPLAVEVEANHSMDTVQLNCFFSSAFSSLYNGSELIEKMDAVLSSIAAGQSLSLDDFNVSHSAASGSRPAVLWDNTTWSTAETTIREYTMSFCGLTSAEVTKGASFLSLGVDSVTAIQFARQLREAGLQVSSADIMRFSCVGALAQHVEQKSRSQTPVNGDNGHEKTITGIPIETYGENVRLLAEDDSISTMFETTPLQSGMITQTIASSGKVYVHPHIIRLKDSVDTTRLKEALFRVIDANDILRTSFHLIAELGSSWIAAVHTNPPFQWEELTLPSGADVLAEVDFLYDFSEEASFEVPPIRSALVNQPEGKLLIVVLHHALYDGSSIPFLFEDLAVCYEESSLPIRPQFSETVQHILSGQEKSCEFWTERLLGYEVTELPELPHPESSDRMLLSECRVDLDLSAIVDACKAMEVTVQSVSLLAYAKVLAGVVGKRDVVFGQVLAGRSLPVAGAERTLGPMFNTVAQRVSFEPKFLSNKAMAQRLQQHTIDSQSHQNAPLRLVQNSFRQANNSTSSILFDTLFVFQKSADFAGSILEEQQIWTPYEADDYAAQAEYKLNVEVDHACDGLVVQATCNGRYISQETLDQLMDEFAIAFRDIIEHPTRCATIVPQGLGELPTKLSVEQSLDPDIESSEAPSHEAIIQSVLAEIAGISVDNIKPNTSIFNIGLDSLTAIRIASICRSKGLKIGVADILQGNTLRGISQRIQPLSEQAIQPRGSLIINYTEVETTVLQQLNLSKDSVEAILPCLGGQFYHLVSWLKSGRKLLEPAWAHACSGRIDSTKIEEAWFQLRQRHPILRTCFAAISSSEAVQIVLKQAMRGAGTFQVIETSSPLFEAAQAQAREEALHPSSLFTPPVRLRLLKASDRDGILLLINHAAYDAWTMPMFVKELAELYNGQRPVANTDFPAFVDFSMRSLQSLDEKQYWNTTLGDASPTIIRNTRTETQPTPDQLFIGVWEKVKDLSQLETKCRSSNVSLQTVVLFAIARCIARLTDVQNPTMGLYQAGRSASFNNVENLSGPCLNVNPFTIPNADTNPIDTDLLTQVRAIQSSLADRVSYEQSSLRNILQWISPEKPLFNTWVNLLWTQNTISSNANSTSDGTEDFFSPLRIGVPTDFIPEQPLAEEVTAVSALDTEFLPSENVYIDVGPDAKTDSIGFGVRVERGVMSVEEVHKLVDEIAGEIERIMGMLA</sequence>
<dbReference type="PROSITE" id="PS00455">
    <property type="entry name" value="AMP_BINDING"/>
    <property type="match status" value="3"/>
</dbReference>
<dbReference type="GO" id="GO:0031177">
    <property type="term" value="F:phosphopantetheine binding"/>
    <property type="evidence" value="ECO:0007669"/>
    <property type="project" value="InterPro"/>
</dbReference>
<dbReference type="GO" id="GO:0031169">
    <property type="term" value="P:ferrichrome biosynthetic process"/>
    <property type="evidence" value="ECO:0007669"/>
    <property type="project" value="UniProtKB-ARBA"/>
</dbReference>
<dbReference type="PROSITE" id="PS00012">
    <property type="entry name" value="PHOSPHOPANTETHEINE"/>
    <property type="match status" value="2"/>
</dbReference>
<evidence type="ECO:0000256" key="10">
    <source>
        <dbReference type="SAM" id="MobiDB-lite"/>
    </source>
</evidence>
<keyword evidence="4" id="KW-0436">Ligase</keyword>
<evidence type="ECO:0000313" key="12">
    <source>
        <dbReference type="EMBL" id="GCB23141.1"/>
    </source>
</evidence>
<dbReference type="PANTHER" id="PTHR45527">
    <property type="entry name" value="NONRIBOSOMAL PEPTIDE SYNTHETASE"/>
    <property type="match status" value="1"/>
</dbReference>
<evidence type="ECO:0000256" key="5">
    <source>
        <dbReference type="ARBA" id="ARBA00022737"/>
    </source>
</evidence>
<dbReference type="CDD" id="cd05918">
    <property type="entry name" value="A_NRPS_SidN3_like"/>
    <property type="match status" value="3"/>
</dbReference>